<evidence type="ECO:0000259" key="2">
    <source>
        <dbReference type="PROSITE" id="PS51184"/>
    </source>
</evidence>
<dbReference type="Gene3D" id="2.60.120.650">
    <property type="entry name" value="Cupin"/>
    <property type="match status" value="1"/>
</dbReference>
<dbReference type="AlphaFoldDB" id="A0A6A5BVM2"/>
<evidence type="ECO:0000313" key="4">
    <source>
        <dbReference type="Proteomes" id="UP000444721"/>
    </source>
</evidence>
<dbReference type="EMBL" id="VFQX01000027">
    <property type="protein sequence ID" value="KAF0979326.1"/>
    <property type="molecule type" value="Genomic_DNA"/>
</dbReference>
<dbReference type="VEuPathDB" id="AmoebaDB:NfTy_054520"/>
<sequence length="315" mass="36643">MVQLLKGKVEIIDLGGATPTITTTSSESSNDGGEGVSGDDDIIPSSMPSPQQFHDQYIKYRKPVIIKNYLKYATHNDWKVVKQEWQLGICEHLNDQDEICLEMKKREFEMTEYWKKRFGHLDVFISELRENGLSHPPNYERKMNFANVIDHLRIQEETKQAVNSKWLYVQQVPTSDLIGITNDYSIPNLFDASPYSILGANTFFLGTTNTRTTLHYDRPLVDNLFLQIYGEKIWKLYEPQEGVNFYSFGFDTKYSHVSQIPEIDQVDAEKFPLFQKAQLLCEFILQPGDLVYLPKGYWHHVQHASMSVSLNFWYY</sequence>
<organism evidence="3 4">
    <name type="scientific">Naegleria fowleri</name>
    <name type="common">Brain eating amoeba</name>
    <dbReference type="NCBI Taxonomy" id="5763"/>
    <lineage>
        <taxon>Eukaryota</taxon>
        <taxon>Discoba</taxon>
        <taxon>Heterolobosea</taxon>
        <taxon>Tetramitia</taxon>
        <taxon>Eutetramitia</taxon>
        <taxon>Vahlkampfiidae</taxon>
        <taxon>Naegleria</taxon>
    </lineage>
</organism>
<accession>A0A6A5BVM2</accession>
<dbReference type="InterPro" id="IPR003347">
    <property type="entry name" value="JmjC_dom"/>
</dbReference>
<protein>
    <recommendedName>
        <fullName evidence="2">JmjC domain-containing protein</fullName>
    </recommendedName>
</protein>
<dbReference type="PROSITE" id="PS51184">
    <property type="entry name" value="JMJC"/>
    <property type="match status" value="1"/>
</dbReference>
<evidence type="ECO:0000256" key="1">
    <source>
        <dbReference type="SAM" id="MobiDB-lite"/>
    </source>
</evidence>
<dbReference type="RefSeq" id="XP_044564039.1">
    <property type="nucleotide sequence ID" value="XM_044704778.1"/>
</dbReference>
<dbReference type="SMART" id="SM00558">
    <property type="entry name" value="JmjC"/>
    <property type="match status" value="1"/>
</dbReference>
<name>A0A6A5BVM2_NAEFO</name>
<dbReference type="OrthoDB" id="47172at2759"/>
<feature type="domain" description="JmjC" evidence="2">
    <location>
        <begin position="175"/>
        <end position="315"/>
    </location>
</feature>
<reference evidence="3 4" key="1">
    <citation type="journal article" date="2019" name="Sci. Rep.">
        <title>Nanopore sequencing improves the draft genome of the human pathogenic amoeba Naegleria fowleri.</title>
        <authorList>
            <person name="Liechti N."/>
            <person name="Schurch N."/>
            <person name="Bruggmann R."/>
            <person name="Wittwer M."/>
        </authorList>
    </citation>
    <scope>NUCLEOTIDE SEQUENCE [LARGE SCALE GENOMIC DNA]</scope>
    <source>
        <strain evidence="3 4">ATCC 30894</strain>
    </source>
</reference>
<keyword evidence="4" id="KW-1185">Reference proteome</keyword>
<dbReference type="Proteomes" id="UP000444721">
    <property type="component" value="Unassembled WGS sequence"/>
</dbReference>
<dbReference type="SUPFAM" id="SSF51197">
    <property type="entry name" value="Clavaminate synthase-like"/>
    <property type="match status" value="1"/>
</dbReference>
<proteinExistence type="predicted"/>
<feature type="compositionally biased region" description="Low complexity" evidence="1">
    <location>
        <begin position="20"/>
        <end position="29"/>
    </location>
</feature>
<gene>
    <name evidence="3" type="ORF">FDP41_001669</name>
</gene>
<dbReference type="VEuPathDB" id="AmoebaDB:NF0036570"/>
<dbReference type="PANTHER" id="PTHR12461">
    <property type="entry name" value="HYPOXIA-INDUCIBLE FACTOR 1 ALPHA INHIBITOR-RELATED"/>
    <property type="match status" value="1"/>
</dbReference>
<feature type="region of interest" description="Disordered" evidence="1">
    <location>
        <begin position="20"/>
        <end position="49"/>
    </location>
</feature>
<comment type="caution">
    <text evidence="3">The sequence shown here is derived from an EMBL/GenBank/DDBJ whole genome shotgun (WGS) entry which is preliminary data.</text>
</comment>
<dbReference type="GeneID" id="68108887"/>
<dbReference type="Pfam" id="PF13621">
    <property type="entry name" value="Cupin_8"/>
    <property type="match status" value="1"/>
</dbReference>
<evidence type="ECO:0000313" key="3">
    <source>
        <dbReference type="EMBL" id="KAF0979326.1"/>
    </source>
</evidence>
<dbReference type="InterPro" id="IPR041667">
    <property type="entry name" value="Cupin_8"/>
</dbReference>
<dbReference type="PANTHER" id="PTHR12461:SF105">
    <property type="entry name" value="HYPOXIA-INDUCIBLE FACTOR 1-ALPHA INHIBITOR"/>
    <property type="match status" value="1"/>
</dbReference>
<dbReference type="VEuPathDB" id="AmoebaDB:FDP41_001669"/>